<organism evidence="7 8">
    <name type="scientific">Sanguibacter gelidistatuariae</name>
    <dbReference type="NCBI Taxonomy" id="1814289"/>
    <lineage>
        <taxon>Bacteria</taxon>
        <taxon>Bacillati</taxon>
        <taxon>Actinomycetota</taxon>
        <taxon>Actinomycetes</taxon>
        <taxon>Micrococcales</taxon>
        <taxon>Sanguibacteraceae</taxon>
        <taxon>Sanguibacter</taxon>
    </lineage>
</organism>
<gene>
    <name evidence="7" type="ORF">SAMN05216410_1180</name>
</gene>
<dbReference type="InterPro" id="IPR051328">
    <property type="entry name" value="T7SS_ABC-Transporter"/>
</dbReference>
<dbReference type="EMBL" id="FMYH01000001">
    <property type="protein sequence ID" value="SDB96630.1"/>
    <property type="molecule type" value="Genomic_DNA"/>
</dbReference>
<feature type="transmembrane region" description="Helical" evidence="5">
    <location>
        <begin position="663"/>
        <end position="681"/>
    </location>
</feature>
<feature type="transmembrane region" description="Helical" evidence="5">
    <location>
        <begin position="605"/>
        <end position="624"/>
    </location>
</feature>
<dbReference type="Proteomes" id="UP000199039">
    <property type="component" value="Unassembled WGS sequence"/>
</dbReference>
<dbReference type="PANTHER" id="PTHR43077">
    <property type="entry name" value="TRANSPORT PERMEASE YVFS-RELATED"/>
    <property type="match status" value="1"/>
</dbReference>
<dbReference type="Gene3D" id="3.40.1710.10">
    <property type="entry name" value="abc type-2 transporter like domain"/>
    <property type="match status" value="1"/>
</dbReference>
<evidence type="ECO:0000256" key="5">
    <source>
        <dbReference type="SAM" id="Phobius"/>
    </source>
</evidence>
<dbReference type="OrthoDB" id="9811483at2"/>
<feature type="transmembrane region" description="Helical" evidence="5">
    <location>
        <begin position="21"/>
        <end position="41"/>
    </location>
</feature>
<dbReference type="STRING" id="1814289.SAMN05216410_1180"/>
<dbReference type="InterPro" id="IPR013525">
    <property type="entry name" value="ABC2_TM"/>
</dbReference>
<evidence type="ECO:0000256" key="4">
    <source>
        <dbReference type="ARBA" id="ARBA00023136"/>
    </source>
</evidence>
<evidence type="ECO:0000313" key="7">
    <source>
        <dbReference type="EMBL" id="SDB96630.1"/>
    </source>
</evidence>
<keyword evidence="4 5" id="KW-0472">Membrane</keyword>
<keyword evidence="8" id="KW-1185">Reference proteome</keyword>
<dbReference type="NCBIfam" id="TIGR03057">
    <property type="entry name" value="xxxLxxG_by_4"/>
    <property type="match status" value="6"/>
</dbReference>
<proteinExistence type="predicted"/>
<dbReference type="NCBIfam" id="TIGR03061">
    <property type="entry name" value="pip_yhgE_Nterm"/>
    <property type="match status" value="1"/>
</dbReference>
<dbReference type="GO" id="GO:0016020">
    <property type="term" value="C:membrane"/>
    <property type="evidence" value="ECO:0007669"/>
    <property type="project" value="UniProtKB-SubCell"/>
</dbReference>
<dbReference type="RefSeq" id="WP_093181447.1">
    <property type="nucleotide sequence ID" value="NZ_FMYH01000001.1"/>
</dbReference>
<keyword evidence="2 5" id="KW-0812">Transmembrane</keyword>
<evidence type="ECO:0000256" key="3">
    <source>
        <dbReference type="ARBA" id="ARBA00022989"/>
    </source>
</evidence>
<reference evidence="7 8" key="1">
    <citation type="submission" date="2016-09" db="EMBL/GenBank/DDBJ databases">
        <authorList>
            <person name="Capua I."/>
            <person name="De Benedictis P."/>
            <person name="Joannis T."/>
            <person name="Lombin L.H."/>
            <person name="Cattoli G."/>
        </authorList>
    </citation>
    <scope>NUCLEOTIDE SEQUENCE [LARGE SCALE GENOMIC DNA]</scope>
    <source>
        <strain evidence="7 8">ISLP-3</strain>
    </source>
</reference>
<comment type="subcellular location">
    <subcellularLocation>
        <location evidence="1">Membrane</location>
        <topology evidence="1">Multi-pass membrane protein</topology>
    </subcellularLocation>
</comment>
<dbReference type="AlphaFoldDB" id="A0A1G6HQV9"/>
<feature type="transmembrane region" description="Helical" evidence="5">
    <location>
        <begin position="495"/>
        <end position="518"/>
    </location>
</feature>
<keyword evidence="3 5" id="KW-1133">Transmembrane helix</keyword>
<dbReference type="InterPro" id="IPR017501">
    <property type="entry name" value="Phage_infect_YhgE_C"/>
</dbReference>
<dbReference type="InterPro" id="IPR023908">
    <property type="entry name" value="xxxLxxG_rpt"/>
</dbReference>
<evidence type="ECO:0000313" key="8">
    <source>
        <dbReference type="Proteomes" id="UP000199039"/>
    </source>
</evidence>
<protein>
    <submittedName>
        <fullName evidence="7">Putative membrane protein</fullName>
    </submittedName>
</protein>
<feature type="domain" description="ABC-2 type transporter transmembrane" evidence="6">
    <location>
        <begin position="472"/>
        <end position="679"/>
    </location>
</feature>
<dbReference type="InterPro" id="IPR017500">
    <property type="entry name" value="Phage_infect_YhgE_N"/>
</dbReference>
<accession>A0A1G6HQV9</accession>
<sequence>MKSFRLSLSEFRRISAGNLPKLAILALALIPTLYAGLYLFVNSDPYSRLDQIPAALVVEDTGASAQQVADNLMKNGGFGWVRTNRADAEVGVRSGEFDAALVIGPTFSADLASSGEFKPQQASLILITNDANNYLARTIADTIVGKVRDSIASEVGTEAANQFLSGFADIRTQLVKAESGATELADGAAKLVEGAEKLKTGAADLATGASSAATGASSLADGAAKLTTGSSTLATGAGDLKTGAATLSSGLSTLKTATTDLPTQAQQLADGAKLVADGNATIAGYGQTAATGAQELVDNLGSIRADILAELTALDPTLTQEQLAGVVAALDEAGQPITDAATAVAGASTKLDELSTGATQVSDGAAALALAAPALAQGISDASAGATQLSTGASTLATGADTLASGVATLSAGATELATGTKTLSEGAGTLSTGMVSLYDGTVTLSNGMVSLRDGLGAGVTSIPDVDAATQDATAQNIGNPVVVTSESLTTAGTYGAGLAPFFLSLASWIGAYVLFLLVKPLSRRALAAGRKVWYANLATALGGWLTPAIIGVVQMAFMFTVTKFALDIVPAYPWYTALFLVLISATFVAILQALNAWLGAVGQFLGLVLMLTQLVTAGGTFPWQTIPEPLRSLHGVLPMSFGVDGLRHLLYGGSLTQVARDTVLLLVIGVGALLLTALAARRQRIWTIRTLQPELVL</sequence>
<dbReference type="NCBIfam" id="TIGR03062">
    <property type="entry name" value="pip_yhgE_Cterm"/>
    <property type="match status" value="1"/>
</dbReference>
<feature type="transmembrane region" description="Helical" evidence="5">
    <location>
        <begin position="573"/>
        <end position="598"/>
    </location>
</feature>
<name>A0A1G6HQV9_9MICO</name>
<dbReference type="PANTHER" id="PTHR43077:SF5">
    <property type="entry name" value="PHAGE INFECTION PROTEIN"/>
    <property type="match status" value="1"/>
</dbReference>
<feature type="transmembrane region" description="Helical" evidence="5">
    <location>
        <begin position="538"/>
        <end position="561"/>
    </location>
</feature>
<evidence type="ECO:0000256" key="1">
    <source>
        <dbReference type="ARBA" id="ARBA00004141"/>
    </source>
</evidence>
<dbReference type="Pfam" id="PF12698">
    <property type="entry name" value="ABC2_membrane_3"/>
    <property type="match status" value="1"/>
</dbReference>
<dbReference type="GO" id="GO:0140359">
    <property type="term" value="F:ABC-type transporter activity"/>
    <property type="evidence" value="ECO:0007669"/>
    <property type="project" value="InterPro"/>
</dbReference>
<evidence type="ECO:0000256" key="2">
    <source>
        <dbReference type="ARBA" id="ARBA00022692"/>
    </source>
</evidence>
<dbReference type="Gene3D" id="1.10.287.950">
    <property type="entry name" value="Methyl-accepting chemotaxis protein"/>
    <property type="match status" value="1"/>
</dbReference>
<evidence type="ECO:0000259" key="6">
    <source>
        <dbReference type="Pfam" id="PF12698"/>
    </source>
</evidence>